<dbReference type="PANTHER" id="PTHR42982">
    <property type="entry name" value="SEC-INDEPENDENT PROTEIN TRANSLOCASE PROTEIN TATA"/>
    <property type="match status" value="1"/>
</dbReference>
<reference evidence="11 12" key="1">
    <citation type="submission" date="2024-08" db="EMBL/GenBank/DDBJ databases">
        <title>Whole-genome sequencing of halo(alkali)philic microorganisms from hypersaline lakes.</title>
        <authorList>
            <person name="Sorokin D.Y."/>
            <person name="Merkel A.Y."/>
            <person name="Messina E."/>
            <person name="Yakimov M."/>
        </authorList>
    </citation>
    <scope>NUCLEOTIDE SEQUENCE [LARGE SCALE GENOMIC DNA]</scope>
    <source>
        <strain evidence="11 12">AB-hyl4</strain>
    </source>
</reference>
<dbReference type="EMBL" id="JBGUBD010000017">
    <property type="protein sequence ID" value="MFA9480221.1"/>
    <property type="molecule type" value="Genomic_DNA"/>
</dbReference>
<sequence length="100" mass="10608">MPDTLLYSALGFVGPLGWPELLLLALLGVLIFGKRLPEVGKSIGRGIVEFKKGLSGIEDGLDEATKQSPQIEQHQRDAVDTKADATDKSSANHSAPPSTP</sequence>
<protein>
    <recommendedName>
        <fullName evidence="9">Sec-independent protein translocase protein TatA</fullName>
    </recommendedName>
</protein>
<dbReference type="RefSeq" id="WP_425347145.1">
    <property type="nucleotide sequence ID" value="NZ_JBGUBD010000017.1"/>
</dbReference>
<dbReference type="Gene3D" id="1.20.5.3310">
    <property type="match status" value="1"/>
</dbReference>
<evidence type="ECO:0000256" key="8">
    <source>
        <dbReference type="ARBA" id="ARBA00023136"/>
    </source>
</evidence>
<keyword evidence="5 9" id="KW-0653">Protein transport</keyword>
<feature type="compositionally biased region" description="Basic and acidic residues" evidence="10">
    <location>
        <begin position="73"/>
        <end position="87"/>
    </location>
</feature>
<feature type="region of interest" description="Disordered" evidence="10">
    <location>
        <begin position="64"/>
        <end position="100"/>
    </location>
</feature>
<comment type="subcellular location">
    <subcellularLocation>
        <location evidence="1 9">Cell membrane</location>
        <topology evidence="1 9">Single-pass membrane protein</topology>
    </subcellularLocation>
</comment>
<evidence type="ECO:0000256" key="1">
    <source>
        <dbReference type="ARBA" id="ARBA00004162"/>
    </source>
</evidence>
<comment type="function">
    <text evidence="9">Part of the twin-arginine translocation (Tat) system that transports large folded proteins containing a characteristic twin-arginine motif in their signal peptide across membranes. TatA could form the protein-conducting channel of the Tat system.</text>
</comment>
<keyword evidence="3 9" id="KW-1003">Cell membrane</keyword>
<evidence type="ECO:0000256" key="5">
    <source>
        <dbReference type="ARBA" id="ARBA00022927"/>
    </source>
</evidence>
<accession>A0ABV4UBH8</accession>
<feature type="transmembrane region" description="Helical" evidence="9">
    <location>
        <begin position="6"/>
        <end position="32"/>
    </location>
</feature>
<dbReference type="Proteomes" id="UP001575105">
    <property type="component" value="Unassembled WGS sequence"/>
</dbReference>
<comment type="caution">
    <text evidence="11">The sequence shown here is derived from an EMBL/GenBank/DDBJ whole genome shotgun (WGS) entry which is preliminary data.</text>
</comment>
<dbReference type="HAMAP" id="MF_00236">
    <property type="entry name" value="TatA_E"/>
    <property type="match status" value="1"/>
</dbReference>
<evidence type="ECO:0000256" key="6">
    <source>
        <dbReference type="ARBA" id="ARBA00022989"/>
    </source>
</evidence>
<keyword evidence="6 9" id="KW-1133">Transmembrane helix</keyword>
<organism evidence="11 12">
    <name type="scientific">Natronomicrosphaera hydrolytica</name>
    <dbReference type="NCBI Taxonomy" id="3242702"/>
    <lineage>
        <taxon>Bacteria</taxon>
        <taxon>Pseudomonadati</taxon>
        <taxon>Planctomycetota</taxon>
        <taxon>Phycisphaerae</taxon>
        <taxon>Phycisphaerales</taxon>
        <taxon>Phycisphaeraceae</taxon>
        <taxon>Natronomicrosphaera</taxon>
    </lineage>
</organism>
<evidence type="ECO:0000313" key="12">
    <source>
        <dbReference type="Proteomes" id="UP001575105"/>
    </source>
</evidence>
<name>A0ABV4UBH8_9BACT</name>
<comment type="subunit">
    <text evidence="9">Forms a complex with TatC.</text>
</comment>
<evidence type="ECO:0000313" key="11">
    <source>
        <dbReference type="EMBL" id="MFA9480221.1"/>
    </source>
</evidence>
<evidence type="ECO:0000256" key="2">
    <source>
        <dbReference type="ARBA" id="ARBA00022448"/>
    </source>
</evidence>
<dbReference type="Pfam" id="PF02416">
    <property type="entry name" value="TatA_B_E"/>
    <property type="match status" value="1"/>
</dbReference>
<dbReference type="InterPro" id="IPR006312">
    <property type="entry name" value="TatA/E"/>
</dbReference>
<keyword evidence="7 9" id="KW-0811">Translocation</keyword>
<keyword evidence="12" id="KW-1185">Reference proteome</keyword>
<evidence type="ECO:0000256" key="3">
    <source>
        <dbReference type="ARBA" id="ARBA00022475"/>
    </source>
</evidence>
<dbReference type="InterPro" id="IPR003369">
    <property type="entry name" value="TatA/B/E"/>
</dbReference>
<keyword evidence="4 9" id="KW-0812">Transmembrane</keyword>
<gene>
    <name evidence="9" type="primary">tatA</name>
    <name evidence="11" type="ORF">ACERK3_18265</name>
</gene>
<feature type="compositionally biased region" description="Polar residues" evidence="10">
    <location>
        <begin position="89"/>
        <end position="100"/>
    </location>
</feature>
<dbReference type="PANTHER" id="PTHR42982:SF1">
    <property type="entry name" value="SEC-INDEPENDENT PROTEIN TRANSLOCASE PROTEIN TATA"/>
    <property type="match status" value="1"/>
</dbReference>
<comment type="similarity">
    <text evidence="9">Belongs to the TatA/E family.</text>
</comment>
<keyword evidence="2 9" id="KW-0813">Transport</keyword>
<evidence type="ECO:0000256" key="7">
    <source>
        <dbReference type="ARBA" id="ARBA00023010"/>
    </source>
</evidence>
<proteinExistence type="inferred from homology"/>
<evidence type="ECO:0000256" key="4">
    <source>
        <dbReference type="ARBA" id="ARBA00022692"/>
    </source>
</evidence>
<evidence type="ECO:0000256" key="9">
    <source>
        <dbReference type="HAMAP-Rule" id="MF_00236"/>
    </source>
</evidence>
<keyword evidence="8 9" id="KW-0472">Membrane</keyword>
<evidence type="ECO:0000256" key="10">
    <source>
        <dbReference type="SAM" id="MobiDB-lite"/>
    </source>
</evidence>